<feature type="binding site" evidence="15">
    <location>
        <position position="227"/>
    </location>
    <ligand>
        <name>Ca(2+)</name>
        <dbReference type="ChEBI" id="CHEBI:29108"/>
        <label>2</label>
    </ligand>
</feature>
<feature type="disulfide bond" evidence="16">
    <location>
        <begin position="52"/>
        <end position="60"/>
    </location>
</feature>
<dbReference type="Pfam" id="PF00128">
    <property type="entry name" value="Alpha-amylase"/>
    <property type="match status" value="1"/>
</dbReference>
<dbReference type="Pfam" id="PF09260">
    <property type="entry name" value="A_amylase_dom_C"/>
    <property type="match status" value="1"/>
</dbReference>
<keyword evidence="6 18" id="KW-0732">Signal</keyword>
<protein>
    <recommendedName>
        <fullName evidence="4">alpha-amylase</fullName>
        <ecNumber evidence="4">3.2.1.1</ecNumber>
    </recommendedName>
</protein>
<evidence type="ECO:0000256" key="17">
    <source>
        <dbReference type="PIRSR" id="PIRSR001024-5"/>
    </source>
</evidence>
<feature type="binding site" evidence="15">
    <location>
        <position position="140"/>
    </location>
    <ligand>
        <name>Ca(2+)</name>
        <dbReference type="ChEBI" id="CHEBI:29108"/>
        <label>1</label>
    </ligand>
</feature>
<comment type="similarity">
    <text evidence="3">Belongs to the glycosyl hydrolase 13 family.</text>
</comment>
<proteinExistence type="inferred from homology"/>
<dbReference type="InterPro" id="IPR017853">
    <property type="entry name" value="GH"/>
</dbReference>
<comment type="caution">
    <text evidence="20">The sequence shown here is derived from an EMBL/GenBank/DDBJ whole genome shotgun (WGS) entry which is preliminary data.</text>
</comment>
<keyword evidence="5 15" id="KW-0479">Metal-binding</keyword>
<dbReference type="InterPro" id="IPR013777">
    <property type="entry name" value="A-amylase-like"/>
</dbReference>
<evidence type="ECO:0000313" key="21">
    <source>
        <dbReference type="Proteomes" id="UP000701801"/>
    </source>
</evidence>
<evidence type="ECO:0000256" key="15">
    <source>
        <dbReference type="PIRSR" id="PIRSR001024-3"/>
    </source>
</evidence>
<dbReference type="InterPro" id="IPR015340">
    <property type="entry name" value="A_amylase_C_dom"/>
</dbReference>
<evidence type="ECO:0000256" key="14">
    <source>
        <dbReference type="PIRSR" id="PIRSR001024-2"/>
    </source>
</evidence>
<reference evidence="20" key="1">
    <citation type="submission" date="2021-07" db="EMBL/GenBank/DDBJ databases">
        <authorList>
            <person name="Durling M."/>
        </authorList>
    </citation>
    <scope>NUCLEOTIDE SEQUENCE</scope>
</reference>
<feature type="chain" id="PRO_5040116767" description="alpha-amylase" evidence="18">
    <location>
        <begin position="24"/>
        <end position="504"/>
    </location>
</feature>
<feature type="signal peptide" evidence="18">
    <location>
        <begin position="1"/>
        <end position="23"/>
    </location>
</feature>
<sequence>MIPSFSKLFVPLVIFLLLDNALGATPSDWRSRSIYQVFTDRFARTDGSNTYCAPGYGGFCGGTWQGIINKLDYIQDMGFTAVWISPIVEQVADQARAYHGYSATNIYGLNGNFGSASELKALSKALHDRGMYFMVDVVANHMAWDGKSDNVDYSKLAPFNKKEDFHVNPICFISNYENQQEVEECWLGNNDYPLPDLNTKTENVRNLFSEWVSWFVDEYSIDGLRIDTVKHVEKSFWPGFNTASKVFNLGEVASGDISYLCDYQNYMDGLLNYGAYYQITQFFSNPQATSSNLVNAIDALGTNCKDVSVLGSFTENHDQGRFANLTGDMMLAKNAIVYTMLADGIPISRTPFTCSVHTLYISKQQTNTTAVYQGQEHHFSGSADPYDREALWPTNYDTTGPLYQFVKQLNAIRSLALAKSTNYLTTRQKVVYSDDHVVAISKGEPTAMTLMVLANSGEKATQRRFMIENVDFERGLKVVELFSCTEAVVGDIGSLEIVQSGEAL</sequence>
<evidence type="ECO:0000313" key="20">
    <source>
        <dbReference type="EMBL" id="CAG8979214.1"/>
    </source>
</evidence>
<dbReference type="EMBL" id="CAJVRM010000298">
    <property type="protein sequence ID" value="CAG8979214.1"/>
    <property type="molecule type" value="Genomic_DNA"/>
</dbReference>
<comment type="catalytic activity">
    <reaction evidence="1">
        <text>Endohydrolysis of (1-&gt;4)-alpha-D-glucosidic linkages in polysaccharides containing three or more (1-&gt;4)-alpha-linked D-glucose units.</text>
        <dbReference type="EC" id="3.2.1.1"/>
    </reaction>
</comment>
<name>A0A9N9Q8P7_9HELO</name>
<evidence type="ECO:0000256" key="12">
    <source>
        <dbReference type="ARBA" id="ARBA00023295"/>
    </source>
</evidence>
<dbReference type="Proteomes" id="UP000701801">
    <property type="component" value="Unassembled WGS sequence"/>
</dbReference>
<keyword evidence="7" id="KW-0378">Hydrolase</keyword>
<evidence type="ECO:0000256" key="1">
    <source>
        <dbReference type="ARBA" id="ARBA00000548"/>
    </source>
</evidence>
<keyword evidence="9 16" id="KW-1015">Disulfide bond</keyword>
<dbReference type="OrthoDB" id="204980at2759"/>
<feature type="binding site" evidence="17">
    <location>
        <position position="255"/>
    </location>
    <ligand>
        <name>substrate</name>
    </ligand>
</feature>
<feature type="active site" description="Nucleophile" evidence="13">
    <location>
        <position position="227"/>
    </location>
</feature>
<evidence type="ECO:0000256" key="6">
    <source>
        <dbReference type="ARBA" id="ARBA00022729"/>
    </source>
</evidence>
<feature type="binding site" evidence="15">
    <location>
        <position position="251"/>
    </location>
    <ligand>
        <name>Ca(2+)</name>
        <dbReference type="ChEBI" id="CHEBI:29108"/>
        <label>2</label>
    </ligand>
</feature>
<evidence type="ECO:0000256" key="10">
    <source>
        <dbReference type="ARBA" id="ARBA00023180"/>
    </source>
</evidence>
<dbReference type="EC" id="3.2.1.1" evidence="4"/>
<dbReference type="PANTHER" id="PTHR10357">
    <property type="entry name" value="ALPHA-AMYLASE FAMILY MEMBER"/>
    <property type="match status" value="1"/>
</dbReference>
<evidence type="ECO:0000256" key="3">
    <source>
        <dbReference type="ARBA" id="ARBA00008061"/>
    </source>
</evidence>
<evidence type="ECO:0000256" key="2">
    <source>
        <dbReference type="ARBA" id="ARBA00001913"/>
    </source>
</evidence>
<keyword evidence="11" id="KW-0119">Carbohydrate metabolism</keyword>
<dbReference type="InterPro" id="IPR013780">
    <property type="entry name" value="Glyco_hydro_b"/>
</dbReference>
<feature type="domain" description="Glycosyl hydrolase family 13 catalytic" evidence="19">
    <location>
        <begin position="36"/>
        <end position="413"/>
    </location>
</feature>
<organism evidence="20 21">
    <name type="scientific">Hymenoscyphus albidus</name>
    <dbReference type="NCBI Taxonomy" id="595503"/>
    <lineage>
        <taxon>Eukaryota</taxon>
        <taxon>Fungi</taxon>
        <taxon>Dikarya</taxon>
        <taxon>Ascomycota</taxon>
        <taxon>Pezizomycotina</taxon>
        <taxon>Leotiomycetes</taxon>
        <taxon>Helotiales</taxon>
        <taxon>Helotiaceae</taxon>
        <taxon>Hymenoscyphus</taxon>
    </lineage>
</organism>
<dbReference type="PIRSF" id="PIRSF001024">
    <property type="entry name" value="Alph-amyl_fung"/>
    <property type="match status" value="1"/>
</dbReference>
<feature type="binding site" evidence="17">
    <location>
        <position position="225"/>
    </location>
    <ligand>
        <name>substrate</name>
    </ligand>
</feature>
<feature type="non-terminal residue" evidence="20">
    <location>
        <position position="1"/>
    </location>
</feature>
<dbReference type="GO" id="GO:0005509">
    <property type="term" value="F:calcium ion binding"/>
    <property type="evidence" value="ECO:0007669"/>
    <property type="project" value="InterPro"/>
</dbReference>
<feature type="binding site" evidence="17">
    <location>
        <position position="141"/>
    </location>
    <ligand>
        <name>substrate</name>
    </ligand>
</feature>
<dbReference type="SUPFAM" id="SSF51011">
    <property type="entry name" value="Glycosyl hydrolase domain"/>
    <property type="match status" value="1"/>
</dbReference>
<dbReference type="InterPro" id="IPR006047">
    <property type="entry name" value="GH13_cat_dom"/>
</dbReference>
<evidence type="ECO:0000256" key="16">
    <source>
        <dbReference type="PIRSR" id="PIRSR001024-4"/>
    </source>
</evidence>
<feature type="binding site" evidence="15">
    <location>
        <position position="183"/>
    </location>
    <ligand>
        <name>Ca(2+)</name>
        <dbReference type="ChEBI" id="CHEBI:29108"/>
        <label>1</label>
    </ligand>
</feature>
<feature type="disulfide bond" evidence="16">
    <location>
        <begin position="171"/>
        <end position="185"/>
    </location>
</feature>
<dbReference type="AlphaFoldDB" id="A0A9N9Q8P7"/>
<dbReference type="Gene3D" id="2.60.40.1180">
    <property type="entry name" value="Golgi alpha-mannosidase II"/>
    <property type="match status" value="1"/>
</dbReference>
<feature type="active site" description="Proton donor" evidence="13">
    <location>
        <position position="251"/>
    </location>
</feature>
<evidence type="ECO:0000259" key="19">
    <source>
        <dbReference type="SMART" id="SM00642"/>
    </source>
</evidence>
<feature type="binding site" evidence="15">
    <location>
        <position position="231"/>
    </location>
    <ligand>
        <name>Ca(2+)</name>
        <dbReference type="ChEBI" id="CHEBI:29108"/>
        <label>1</label>
    </ligand>
</feature>
<accession>A0A9N9Q8P7</accession>
<evidence type="ECO:0000256" key="18">
    <source>
        <dbReference type="SAM" id="SignalP"/>
    </source>
</evidence>
<feature type="binding site" evidence="17">
    <location>
        <position position="318"/>
    </location>
    <ligand>
        <name>substrate</name>
    </ligand>
</feature>
<feature type="site" description="Transition state stabilizer" evidence="14">
    <location>
        <position position="318"/>
    </location>
</feature>
<evidence type="ECO:0000256" key="7">
    <source>
        <dbReference type="ARBA" id="ARBA00022801"/>
    </source>
</evidence>
<dbReference type="GO" id="GO:0016052">
    <property type="term" value="P:carbohydrate catabolic process"/>
    <property type="evidence" value="ECO:0007669"/>
    <property type="project" value="InterPro"/>
</dbReference>
<keyword evidence="12" id="KW-0326">Glycosidase</keyword>
<keyword evidence="21" id="KW-1185">Reference proteome</keyword>
<evidence type="ECO:0000256" key="13">
    <source>
        <dbReference type="PIRSR" id="PIRSR001024-1"/>
    </source>
</evidence>
<dbReference type="SMART" id="SM00642">
    <property type="entry name" value="Aamy"/>
    <property type="match status" value="1"/>
</dbReference>
<dbReference type="SUPFAM" id="SSF51445">
    <property type="entry name" value="(Trans)glycosidases"/>
    <property type="match status" value="1"/>
</dbReference>
<feature type="binding site" evidence="17">
    <location>
        <position position="388"/>
    </location>
    <ligand>
        <name>substrate</name>
    </ligand>
</feature>
<evidence type="ECO:0000256" key="5">
    <source>
        <dbReference type="ARBA" id="ARBA00022723"/>
    </source>
</evidence>
<evidence type="ECO:0000256" key="8">
    <source>
        <dbReference type="ARBA" id="ARBA00022837"/>
    </source>
</evidence>
<evidence type="ECO:0000256" key="9">
    <source>
        <dbReference type="ARBA" id="ARBA00023157"/>
    </source>
</evidence>
<dbReference type="GO" id="GO:0004556">
    <property type="term" value="F:alpha-amylase activity"/>
    <property type="evidence" value="ECO:0007669"/>
    <property type="project" value="UniProtKB-EC"/>
</dbReference>
<evidence type="ECO:0000256" key="4">
    <source>
        <dbReference type="ARBA" id="ARBA00012595"/>
    </source>
</evidence>
<comment type="cofactor">
    <cofactor evidence="2">
        <name>Ca(2+)</name>
        <dbReference type="ChEBI" id="CHEBI:29108"/>
    </cofactor>
</comment>
<evidence type="ECO:0000256" key="11">
    <source>
        <dbReference type="ARBA" id="ARBA00023277"/>
    </source>
</evidence>
<dbReference type="FunFam" id="3.20.20.80:FF:000120">
    <property type="entry name" value="Alpha-amylase A"/>
    <property type="match status" value="1"/>
</dbReference>
<keyword evidence="10" id="KW-0325">Glycoprotein</keyword>
<keyword evidence="8 15" id="KW-0106">Calcium</keyword>
<dbReference type="Gene3D" id="3.20.20.80">
    <property type="entry name" value="Glycosidases"/>
    <property type="match status" value="1"/>
</dbReference>
<gene>
    <name evidence="20" type="ORF">HYALB_00013141</name>
</gene>
<dbReference type="CDD" id="cd11319">
    <property type="entry name" value="AmyAc_euk_AmyA"/>
    <property type="match status" value="1"/>
</dbReference>
<feature type="disulfide bond" evidence="16">
    <location>
        <begin position="261"/>
        <end position="304"/>
    </location>
</feature>
<dbReference type="PANTHER" id="PTHR10357:SF215">
    <property type="entry name" value="ALPHA-AMYLASE 1"/>
    <property type="match status" value="1"/>
</dbReference>
<feature type="binding site" evidence="15">
    <location>
        <position position="196"/>
    </location>
    <ligand>
        <name>Ca(2+)</name>
        <dbReference type="ChEBI" id="CHEBI:29108"/>
        <label>1</label>
    </ligand>
</feature>